<dbReference type="CDD" id="cd02516">
    <property type="entry name" value="CDP-ME_synthetase"/>
    <property type="match status" value="1"/>
</dbReference>
<comment type="caution">
    <text evidence="3">The sequence shown here is derived from an EMBL/GenBank/DDBJ whole genome shotgun (WGS) entry which is preliminary data.</text>
</comment>
<dbReference type="PANTHER" id="PTHR32125">
    <property type="entry name" value="2-C-METHYL-D-ERYTHRITOL 4-PHOSPHATE CYTIDYLYLTRANSFERASE, CHLOROPLASTIC"/>
    <property type="match status" value="1"/>
</dbReference>
<dbReference type="InterPro" id="IPR029044">
    <property type="entry name" value="Nucleotide-diphossugar_trans"/>
</dbReference>
<keyword evidence="2 3" id="KW-0548">Nucleotidyltransferase</keyword>
<dbReference type="AlphaFoldDB" id="A0A9D9HAE8"/>
<dbReference type="Pfam" id="PF01128">
    <property type="entry name" value="IspD"/>
    <property type="match status" value="1"/>
</dbReference>
<proteinExistence type="predicted"/>
<accession>A0A9D9HAE8</accession>
<reference evidence="3" key="1">
    <citation type="submission" date="2020-10" db="EMBL/GenBank/DDBJ databases">
        <authorList>
            <person name="Gilroy R."/>
        </authorList>
    </citation>
    <scope>NUCLEOTIDE SEQUENCE</scope>
    <source>
        <strain evidence="3">11167</strain>
    </source>
</reference>
<reference evidence="3" key="2">
    <citation type="journal article" date="2021" name="PeerJ">
        <title>Extensive microbial diversity within the chicken gut microbiome revealed by metagenomics and culture.</title>
        <authorList>
            <person name="Gilroy R."/>
            <person name="Ravi A."/>
            <person name="Getino M."/>
            <person name="Pursley I."/>
            <person name="Horton D.L."/>
            <person name="Alikhan N.F."/>
            <person name="Baker D."/>
            <person name="Gharbi K."/>
            <person name="Hall N."/>
            <person name="Watson M."/>
            <person name="Adriaenssens E.M."/>
            <person name="Foster-Nyarko E."/>
            <person name="Jarju S."/>
            <person name="Secka A."/>
            <person name="Antonio M."/>
            <person name="Oren A."/>
            <person name="Chaudhuri R.R."/>
            <person name="La Ragione R."/>
            <person name="Hildebrand F."/>
            <person name="Pallen M.J."/>
        </authorList>
    </citation>
    <scope>NUCLEOTIDE SEQUENCE</scope>
    <source>
        <strain evidence="3">11167</strain>
    </source>
</reference>
<organism evidence="3 4">
    <name type="scientific">Candidatus Aphodenecus pullistercoris</name>
    <dbReference type="NCBI Taxonomy" id="2840669"/>
    <lineage>
        <taxon>Bacteria</taxon>
        <taxon>Pseudomonadati</taxon>
        <taxon>Spirochaetota</taxon>
        <taxon>Spirochaetia</taxon>
        <taxon>Spirochaetales</taxon>
        <taxon>Candidatus Aphodenecus</taxon>
    </lineage>
</organism>
<dbReference type="InterPro" id="IPR050088">
    <property type="entry name" value="IspD/TarI_cytidylyltransf_bact"/>
</dbReference>
<dbReference type="GO" id="GO:0050518">
    <property type="term" value="F:2-C-methyl-D-erythritol 4-phosphate cytidylyltransferase activity"/>
    <property type="evidence" value="ECO:0007669"/>
    <property type="project" value="TreeGrafter"/>
</dbReference>
<dbReference type="Proteomes" id="UP000823633">
    <property type="component" value="Unassembled WGS sequence"/>
</dbReference>
<gene>
    <name evidence="3" type="ORF">IAC42_02680</name>
</gene>
<dbReference type="PANTHER" id="PTHR32125:SF4">
    <property type="entry name" value="2-C-METHYL-D-ERYTHRITOL 4-PHOSPHATE CYTIDYLYLTRANSFERASE, CHLOROPLASTIC"/>
    <property type="match status" value="1"/>
</dbReference>
<dbReference type="Gene3D" id="3.90.550.10">
    <property type="entry name" value="Spore Coat Polysaccharide Biosynthesis Protein SpsA, Chain A"/>
    <property type="match status" value="1"/>
</dbReference>
<dbReference type="SUPFAM" id="SSF53448">
    <property type="entry name" value="Nucleotide-diphospho-sugar transferases"/>
    <property type="match status" value="1"/>
</dbReference>
<evidence type="ECO:0000313" key="4">
    <source>
        <dbReference type="Proteomes" id="UP000823633"/>
    </source>
</evidence>
<dbReference type="InterPro" id="IPR034683">
    <property type="entry name" value="IspD/TarI"/>
</dbReference>
<evidence type="ECO:0000256" key="2">
    <source>
        <dbReference type="ARBA" id="ARBA00022695"/>
    </source>
</evidence>
<sequence>MSMPAFALVLTAAGSSLRFNEAVSGGETVKKEFLKIDGHSVLYRAAAPFFALPNLAAVVVTCKEGCEDEAIVAMEDLADISTIPMLFIKGGQTRQESVHLALESLARLDVPFSLVAVHDGARPYVSQELIIRTLALAFTHSAAIPALAVTDSVRRIDRSGKIVEVVDRKGLVRVQTPQIFDFQALLEAHRLMDGMQAGDDAEVMIAAGGEVYVTQGEEENIKITHEGDIPDARAQIAQYLEERRKGREEREHGELFRRLLNGGEA</sequence>
<dbReference type="EMBL" id="JADIMU010000017">
    <property type="protein sequence ID" value="MBO8442653.1"/>
    <property type="molecule type" value="Genomic_DNA"/>
</dbReference>
<protein>
    <submittedName>
        <fullName evidence="3">2-C-methyl-D-erythritol 4-phosphate cytidylyltransferase</fullName>
    </submittedName>
</protein>
<evidence type="ECO:0000256" key="1">
    <source>
        <dbReference type="ARBA" id="ARBA00022679"/>
    </source>
</evidence>
<name>A0A9D9HAE8_9SPIR</name>
<evidence type="ECO:0000313" key="3">
    <source>
        <dbReference type="EMBL" id="MBO8442653.1"/>
    </source>
</evidence>
<keyword evidence="1" id="KW-0808">Transferase</keyword>